<evidence type="ECO:0000313" key="3">
    <source>
        <dbReference type="EMBL" id="GIQ80961.1"/>
    </source>
</evidence>
<keyword evidence="1" id="KW-0732">Signal</keyword>
<dbReference type="EMBL" id="BDIP01000282">
    <property type="protein sequence ID" value="GIQ80983.1"/>
    <property type="molecule type" value="Genomic_DNA"/>
</dbReference>
<reference evidence="5" key="1">
    <citation type="submission" date="2016-10" db="EMBL/GenBank/DDBJ databases">
        <authorList>
            <person name="Tanifuji G."/>
            <person name="Kume K."/>
            <person name="Nakayama T."/>
            <person name="Takabayashi S."/>
            <person name="Hashimoto T."/>
        </authorList>
    </citation>
    <scope>NUCLEOTIDE SEQUENCE</scope>
    <source>
        <strain evidence="5">NY0173</strain>
    </source>
</reference>
<organism evidence="5 6">
    <name type="scientific">Kipferlia bialata</name>
    <dbReference type="NCBI Taxonomy" id="797122"/>
    <lineage>
        <taxon>Eukaryota</taxon>
        <taxon>Metamonada</taxon>
        <taxon>Carpediemonas-like organisms</taxon>
        <taxon>Kipferlia</taxon>
    </lineage>
</organism>
<protein>
    <submittedName>
        <fullName evidence="5">Uncharacterized protein</fullName>
    </submittedName>
</protein>
<evidence type="ECO:0000256" key="1">
    <source>
        <dbReference type="SAM" id="SignalP"/>
    </source>
</evidence>
<feature type="signal peptide" evidence="1">
    <location>
        <begin position="1"/>
        <end position="23"/>
    </location>
</feature>
<evidence type="ECO:0000313" key="4">
    <source>
        <dbReference type="EMBL" id="GIQ80973.1"/>
    </source>
</evidence>
<evidence type="ECO:0000313" key="6">
    <source>
        <dbReference type="Proteomes" id="UP000265618"/>
    </source>
</evidence>
<keyword evidence="6" id="KW-1185">Reference proteome</keyword>
<comment type="caution">
    <text evidence="5">The sequence shown here is derived from an EMBL/GenBank/DDBJ whole genome shotgun (WGS) entry which is preliminary data.</text>
</comment>
<dbReference type="AlphaFoldDB" id="A0A9K3GFH9"/>
<sequence length="67" mass="7657">MRQVSRSTRPLWFILTQLGPLLSRETDMTSGVNIVSALLDNATDNRDRWHREVRGKSNTPDTVEEGM</sequence>
<evidence type="ECO:0000313" key="2">
    <source>
        <dbReference type="EMBL" id="GIQ79947.1"/>
    </source>
</evidence>
<gene>
    <name evidence="2" type="ORF">KIPB_000661</name>
    <name evidence="3" type="ORF">KIPB_001847</name>
    <name evidence="4" type="ORF">KIPB_001861</name>
    <name evidence="5" type="ORF">KIPB_001873</name>
</gene>
<feature type="chain" id="PRO_5039844293" evidence="1">
    <location>
        <begin position="24"/>
        <end position="67"/>
    </location>
</feature>
<name>A0A9K3GFH9_9EUKA</name>
<dbReference type="EMBL" id="BDIP01000081">
    <property type="protein sequence ID" value="GIQ79947.1"/>
    <property type="molecule type" value="Genomic_DNA"/>
</dbReference>
<accession>A0A9K3GFH9</accession>
<dbReference type="EMBL" id="BDIP01000280">
    <property type="protein sequence ID" value="GIQ80961.1"/>
    <property type="molecule type" value="Genomic_DNA"/>
</dbReference>
<dbReference type="EMBL" id="BDIP01000281">
    <property type="protein sequence ID" value="GIQ80973.1"/>
    <property type="molecule type" value="Genomic_DNA"/>
</dbReference>
<reference evidence="5 6" key="2">
    <citation type="journal article" date="2018" name="PLoS ONE">
        <title>The draft genome of Kipferlia bialata reveals reductive genome evolution in fornicate parasites.</title>
        <authorList>
            <person name="Tanifuji G."/>
            <person name="Takabayashi S."/>
            <person name="Kume K."/>
            <person name="Takagi M."/>
            <person name="Nakayama T."/>
            <person name="Kamikawa R."/>
            <person name="Inagaki Y."/>
            <person name="Hashimoto T."/>
        </authorList>
    </citation>
    <scope>NUCLEOTIDE SEQUENCE [LARGE SCALE GENOMIC DNA]</scope>
    <source>
        <strain evidence="5">NY0173</strain>
    </source>
</reference>
<evidence type="ECO:0000313" key="5">
    <source>
        <dbReference type="EMBL" id="GIQ80983.1"/>
    </source>
</evidence>
<proteinExistence type="predicted"/>
<dbReference type="Proteomes" id="UP000265618">
    <property type="component" value="Unassembled WGS sequence"/>
</dbReference>